<evidence type="ECO:0000313" key="3">
    <source>
        <dbReference type="Proteomes" id="UP000322699"/>
    </source>
</evidence>
<accession>A0A5B1CBE9</accession>
<dbReference type="Pfam" id="PF00359">
    <property type="entry name" value="PTS_EIIA_2"/>
    <property type="match status" value="1"/>
</dbReference>
<dbReference type="Proteomes" id="UP000322699">
    <property type="component" value="Unassembled WGS sequence"/>
</dbReference>
<organism evidence="2 3">
    <name type="scientific">Rubripirellula obstinata</name>
    <dbReference type="NCBI Taxonomy" id="406547"/>
    <lineage>
        <taxon>Bacteria</taxon>
        <taxon>Pseudomonadati</taxon>
        <taxon>Planctomycetota</taxon>
        <taxon>Planctomycetia</taxon>
        <taxon>Pirellulales</taxon>
        <taxon>Pirellulaceae</taxon>
        <taxon>Rubripirellula</taxon>
    </lineage>
</organism>
<dbReference type="InterPro" id="IPR010093">
    <property type="entry name" value="SinI_DNA-bd"/>
</dbReference>
<dbReference type="NCBIfam" id="TIGR01764">
    <property type="entry name" value="excise"/>
    <property type="match status" value="1"/>
</dbReference>
<dbReference type="GO" id="GO:0030295">
    <property type="term" value="F:protein kinase activator activity"/>
    <property type="evidence" value="ECO:0007669"/>
    <property type="project" value="TreeGrafter"/>
</dbReference>
<dbReference type="GO" id="GO:0003677">
    <property type="term" value="F:DNA binding"/>
    <property type="evidence" value="ECO:0007669"/>
    <property type="project" value="InterPro"/>
</dbReference>
<dbReference type="InterPro" id="IPR041657">
    <property type="entry name" value="HTH_17"/>
</dbReference>
<dbReference type="InterPro" id="IPR051541">
    <property type="entry name" value="PTS_SugarTrans_NitroReg"/>
</dbReference>
<dbReference type="PROSITE" id="PS51094">
    <property type="entry name" value="PTS_EIIA_TYPE_2"/>
    <property type="match status" value="1"/>
</dbReference>
<name>A0A5B1CBE9_9BACT</name>
<keyword evidence="3" id="KW-1185">Reference proteome</keyword>
<dbReference type="InterPro" id="IPR009061">
    <property type="entry name" value="DNA-bd_dom_put_sf"/>
</dbReference>
<dbReference type="InterPro" id="IPR016152">
    <property type="entry name" value="PTrfase/Anion_transptr"/>
</dbReference>
<evidence type="ECO:0000259" key="1">
    <source>
        <dbReference type="PROSITE" id="PS51094"/>
    </source>
</evidence>
<dbReference type="Pfam" id="PF12728">
    <property type="entry name" value="HTH_17"/>
    <property type="match status" value="1"/>
</dbReference>
<sequence length="238" mass="26452">MEDLDIAQLAAYLHLTPDQVNKMAVRGRIPARKVGNQWRFSEAEIHHWLEDRIGASDPEELEKVQAVLDRAKGDQPKDMMITEMCVPETIQIPLNARTRGSVIRSICSLAAETGMMWDAPAMAEAVSAREQMHPTALDCGVALLHPRRPQTSILADSVIALGVCPAAIPFSDRGDLTDVFFLICSYDDTVHLRILAKLSRMISHPDLLDQLRSCESSGEAWAALRQAEEHIDDSDEEE</sequence>
<reference evidence="2 3" key="1">
    <citation type="submission" date="2019-08" db="EMBL/GenBank/DDBJ databases">
        <title>Deep-cultivation of Planctomycetes and their phenomic and genomic characterization uncovers novel biology.</title>
        <authorList>
            <person name="Wiegand S."/>
            <person name="Jogler M."/>
            <person name="Boedeker C."/>
            <person name="Pinto D."/>
            <person name="Vollmers J."/>
            <person name="Rivas-Marin E."/>
            <person name="Kohn T."/>
            <person name="Peeters S.H."/>
            <person name="Heuer A."/>
            <person name="Rast P."/>
            <person name="Oberbeckmann S."/>
            <person name="Bunk B."/>
            <person name="Jeske O."/>
            <person name="Meyerdierks A."/>
            <person name="Storesund J.E."/>
            <person name="Kallscheuer N."/>
            <person name="Luecker S."/>
            <person name="Lage O.M."/>
            <person name="Pohl T."/>
            <person name="Merkel B.J."/>
            <person name="Hornburger P."/>
            <person name="Mueller R.-W."/>
            <person name="Bruemmer F."/>
            <person name="Labrenz M."/>
            <person name="Spormann A.M."/>
            <person name="Op Den Camp H."/>
            <person name="Overmann J."/>
            <person name="Amann R."/>
            <person name="Jetten M.S.M."/>
            <person name="Mascher T."/>
            <person name="Medema M.H."/>
            <person name="Devos D.P."/>
            <person name="Kaster A.-K."/>
            <person name="Ovreas L."/>
            <person name="Rohde M."/>
            <person name="Galperin M.Y."/>
            <person name="Jogler C."/>
        </authorList>
    </citation>
    <scope>NUCLEOTIDE SEQUENCE [LARGE SCALE GENOMIC DNA]</scope>
    <source>
        <strain evidence="2 3">LF1</strain>
    </source>
</reference>
<dbReference type="PANTHER" id="PTHR47738:SF1">
    <property type="entry name" value="NITROGEN REGULATORY PROTEIN"/>
    <property type="match status" value="1"/>
</dbReference>
<evidence type="ECO:0000313" key="2">
    <source>
        <dbReference type="EMBL" id="KAA1258498.1"/>
    </source>
</evidence>
<dbReference type="SUPFAM" id="SSF55804">
    <property type="entry name" value="Phoshotransferase/anion transport protein"/>
    <property type="match status" value="1"/>
</dbReference>
<proteinExistence type="predicted"/>
<dbReference type="Gene3D" id="3.40.930.10">
    <property type="entry name" value="Mannitol-specific EII, Chain A"/>
    <property type="match status" value="1"/>
</dbReference>
<dbReference type="InterPro" id="IPR002178">
    <property type="entry name" value="PTS_EIIA_type-2_dom"/>
</dbReference>
<protein>
    <submittedName>
        <fullName evidence="2">PTS system fructose-specific EIIABC component</fullName>
    </submittedName>
</protein>
<dbReference type="SUPFAM" id="SSF46955">
    <property type="entry name" value="Putative DNA-binding domain"/>
    <property type="match status" value="1"/>
</dbReference>
<dbReference type="AlphaFoldDB" id="A0A5B1CBE9"/>
<dbReference type="PANTHER" id="PTHR47738">
    <property type="entry name" value="PTS SYSTEM FRUCTOSE-LIKE EIIA COMPONENT-RELATED"/>
    <property type="match status" value="1"/>
</dbReference>
<feature type="domain" description="PTS EIIA type-2" evidence="1">
    <location>
        <begin position="83"/>
        <end position="227"/>
    </location>
</feature>
<comment type="caution">
    <text evidence="2">The sequence shown here is derived from an EMBL/GenBank/DDBJ whole genome shotgun (WGS) entry which is preliminary data.</text>
</comment>
<dbReference type="OrthoDB" id="289331at2"/>
<gene>
    <name evidence="2" type="primary">fruA_1</name>
    <name evidence="2" type="ORF">LF1_10180</name>
</gene>
<dbReference type="RefSeq" id="WP_068267312.1">
    <property type="nucleotide sequence ID" value="NZ_LWSK01000185.1"/>
</dbReference>
<dbReference type="EMBL" id="VRLW01000001">
    <property type="protein sequence ID" value="KAA1258498.1"/>
    <property type="molecule type" value="Genomic_DNA"/>
</dbReference>